<evidence type="ECO:0000313" key="3">
    <source>
        <dbReference type="Proteomes" id="UP000325315"/>
    </source>
</evidence>
<keyword evidence="2" id="KW-0548">Nucleotidyltransferase</keyword>
<evidence type="ECO:0000313" key="2">
    <source>
        <dbReference type="EMBL" id="KAA3487800.1"/>
    </source>
</evidence>
<dbReference type="AlphaFoldDB" id="A0A5B6X0W3"/>
<sequence>MPIHDLPLGFISETIAQQLGNFIDLVNFVSIEKELVGLSLDDEEDEILQEKTDRVEFCLVGCFLTASVQIHGVLTGFFNEVLATQLGDFLGKYVEYDSLNLDRGHNDSFCQAKMALGFEVAKMEWDLSLKAQSKRAFAISSVWLREGSEGAKKGRFSMGQATERSSQKDGSHWEGMLNIDPMLGVNLERDVSVIPNGGGESSSMQGQVLMDHDSEECEMRGWEEKTQKGGREFCRGFGLHGKEELYRRPTLERGLTEEWKMCDNYIGCLEYEDGSRTSDETEKEELARGFFINCFPQTVFLMKKRVGKKGFMAVKLDMSKAYDRVEWKFIKEMMISMGFDLAWDSLVMKSMRDGLIRSAKARSGPKISDLFFEDDCIFFGETSNKGAHTLKTILREYESYSSQCVNFNKLTVVFNTNTSEGDRFLKCKVRESTFIYLEKRVGSKGTSSKGARLEGGFRRKNLHQRRCLVTKSSCKIWIGVVVRNPLGEIIASMAVGHRAIFSPFTAKAQSCVQALRLGIRMGIKLANSLAHQLDKENLENKENLYLSGGAPDFVRRKEERRRQRTLD</sequence>
<name>A0A5B6X0W3_9ROSI</name>
<organism evidence="2 3">
    <name type="scientific">Gossypium australe</name>
    <dbReference type="NCBI Taxonomy" id="47621"/>
    <lineage>
        <taxon>Eukaryota</taxon>
        <taxon>Viridiplantae</taxon>
        <taxon>Streptophyta</taxon>
        <taxon>Embryophyta</taxon>
        <taxon>Tracheophyta</taxon>
        <taxon>Spermatophyta</taxon>
        <taxon>Magnoliopsida</taxon>
        <taxon>eudicotyledons</taxon>
        <taxon>Gunneridae</taxon>
        <taxon>Pentapetalae</taxon>
        <taxon>rosids</taxon>
        <taxon>malvids</taxon>
        <taxon>Malvales</taxon>
        <taxon>Malvaceae</taxon>
        <taxon>Malvoideae</taxon>
        <taxon>Gossypium</taxon>
    </lineage>
</organism>
<comment type="caution">
    <text evidence="2">The sequence shown here is derived from an EMBL/GenBank/DDBJ whole genome shotgun (WGS) entry which is preliminary data.</text>
</comment>
<reference evidence="3" key="1">
    <citation type="journal article" date="2019" name="Plant Biotechnol. J.">
        <title>Genome sequencing of the Australian wild diploid species Gossypium australe highlights disease resistance and delayed gland morphogenesis.</title>
        <authorList>
            <person name="Cai Y."/>
            <person name="Cai X."/>
            <person name="Wang Q."/>
            <person name="Wang P."/>
            <person name="Zhang Y."/>
            <person name="Cai C."/>
            <person name="Xu Y."/>
            <person name="Wang K."/>
            <person name="Zhou Z."/>
            <person name="Wang C."/>
            <person name="Geng S."/>
            <person name="Li B."/>
            <person name="Dong Q."/>
            <person name="Hou Y."/>
            <person name="Wang H."/>
            <person name="Ai P."/>
            <person name="Liu Z."/>
            <person name="Yi F."/>
            <person name="Sun M."/>
            <person name="An G."/>
            <person name="Cheng J."/>
            <person name="Zhang Y."/>
            <person name="Shi Q."/>
            <person name="Xie Y."/>
            <person name="Shi X."/>
            <person name="Chang Y."/>
            <person name="Huang F."/>
            <person name="Chen Y."/>
            <person name="Hong S."/>
            <person name="Mi L."/>
            <person name="Sun Q."/>
            <person name="Zhang L."/>
            <person name="Zhou B."/>
            <person name="Peng R."/>
            <person name="Zhang X."/>
            <person name="Liu F."/>
        </authorList>
    </citation>
    <scope>NUCLEOTIDE SEQUENCE [LARGE SCALE GENOMIC DNA]</scope>
    <source>
        <strain evidence="3">cv. PA1801</strain>
    </source>
</reference>
<keyword evidence="2" id="KW-0695">RNA-directed DNA polymerase</keyword>
<gene>
    <name evidence="2" type="ORF">EPI10_031604</name>
</gene>
<dbReference type="Proteomes" id="UP000325315">
    <property type="component" value="Unassembled WGS sequence"/>
</dbReference>
<dbReference type="EMBL" id="SMMG02000001">
    <property type="protein sequence ID" value="KAA3487800.1"/>
    <property type="molecule type" value="Genomic_DNA"/>
</dbReference>
<evidence type="ECO:0000256" key="1">
    <source>
        <dbReference type="SAM" id="MobiDB-lite"/>
    </source>
</evidence>
<dbReference type="GO" id="GO:0003964">
    <property type="term" value="F:RNA-directed DNA polymerase activity"/>
    <property type="evidence" value="ECO:0007669"/>
    <property type="project" value="UniProtKB-KW"/>
</dbReference>
<keyword evidence="3" id="KW-1185">Reference proteome</keyword>
<proteinExistence type="predicted"/>
<feature type="region of interest" description="Disordered" evidence="1">
    <location>
        <begin position="154"/>
        <end position="173"/>
    </location>
</feature>
<protein>
    <submittedName>
        <fullName evidence="2">Reverse transcriptase</fullName>
    </submittedName>
</protein>
<keyword evidence="2" id="KW-0808">Transferase</keyword>
<accession>A0A5B6X0W3</accession>